<feature type="domain" description="AAA+ ATPase" evidence="1">
    <location>
        <begin position="66"/>
        <end position="211"/>
    </location>
</feature>
<dbReference type="KEGG" id="eaj:Q3M24_02545"/>
<dbReference type="InterPro" id="IPR027417">
    <property type="entry name" value="P-loop_NTPase"/>
</dbReference>
<dbReference type="InterPro" id="IPR003593">
    <property type="entry name" value="AAA+_ATPase"/>
</dbReference>
<gene>
    <name evidence="2" type="ORF">Q3M24_02545</name>
</gene>
<dbReference type="EMBL" id="CP159373">
    <property type="protein sequence ID" value="XCN73651.1"/>
    <property type="molecule type" value="Genomic_DNA"/>
</dbReference>
<dbReference type="Pfam" id="PF20702">
    <property type="entry name" value="nSTAND2"/>
    <property type="match status" value="1"/>
</dbReference>
<dbReference type="SMART" id="SM00382">
    <property type="entry name" value="AAA"/>
    <property type="match status" value="1"/>
</dbReference>
<accession>A0AAU8LXQ8</accession>
<dbReference type="Gene3D" id="3.40.50.300">
    <property type="entry name" value="P-loop containing nucleotide triphosphate hydrolases"/>
    <property type="match status" value="1"/>
</dbReference>
<protein>
    <submittedName>
        <fullName evidence="2">AAA family ATPase</fullName>
    </submittedName>
</protein>
<proteinExistence type="predicted"/>
<evidence type="ECO:0000313" key="2">
    <source>
        <dbReference type="EMBL" id="XCN73651.1"/>
    </source>
</evidence>
<dbReference type="InterPro" id="IPR049051">
    <property type="entry name" value="nSTAND2"/>
</dbReference>
<evidence type="ECO:0000259" key="1">
    <source>
        <dbReference type="SMART" id="SM00382"/>
    </source>
</evidence>
<reference evidence="2" key="2">
    <citation type="submission" date="2024-06" db="EMBL/GenBank/DDBJ databases">
        <authorList>
            <person name="Plum-Jensen L.E."/>
            <person name="Schramm A."/>
            <person name="Marshall I.P.G."/>
        </authorList>
    </citation>
    <scope>NUCLEOTIDE SEQUENCE</scope>
    <source>
        <strain evidence="2">Rat1</strain>
    </source>
</reference>
<sequence>MQNGNFIATLGSSTNPGLLPLEERLSWISKGENPFHADSALPGNSPVFFGRESLLYRFRLKLCTDNPGHISLVGDPRIGKSSLMNQLKAILEAEEGLVSICCNAQGLNEASQKRFFTDLGESIAGALGEKLEKRLEDFDQFQRFIRRWAKEYRFVLLLDEFEIMADNPVFDVTFFNNLRSLGDNPENCFGFFIISHEHIRALCHTEAIHGSRFWNIFDAWVLGLLEEDAARQLVKRPLQQAEISLDTTPEQFLKRYGRHPFLLQRALQEYTFSAQHGLTPDLRHLERNLYNVMQDLWMRCKEQEVARLFEVIAEKTVPHDKISQDLEERGLLNRDKLFCPDFAKALPENLIPSKTGIEEYLQEIKTNPLKALGRADRWLRYLEKIEKAATHIGKIKKAYDQVFPDEKGPTP</sequence>
<name>A0AAU8LXQ8_9BACT</name>
<organism evidence="2">
    <name type="scientific">Candidatus Electrothrix aestuarii</name>
    <dbReference type="NCBI Taxonomy" id="3062594"/>
    <lineage>
        <taxon>Bacteria</taxon>
        <taxon>Pseudomonadati</taxon>
        <taxon>Thermodesulfobacteriota</taxon>
        <taxon>Desulfobulbia</taxon>
        <taxon>Desulfobulbales</taxon>
        <taxon>Desulfobulbaceae</taxon>
        <taxon>Candidatus Electrothrix</taxon>
    </lineage>
</organism>
<reference evidence="2" key="1">
    <citation type="journal article" date="2024" name="Syst. Appl. Microbiol.">
        <title>First single-strain enrichments of Electrothrix cable bacteria, description of E. aestuarii sp. nov. and E. rattekaaiensis sp. nov., and proposal of a cable bacteria taxonomy following the rules of the SeqCode.</title>
        <authorList>
            <person name="Plum-Jensen L.E."/>
            <person name="Schramm A."/>
            <person name="Marshall I.P.G."/>
        </authorList>
    </citation>
    <scope>NUCLEOTIDE SEQUENCE</scope>
    <source>
        <strain evidence="2">Rat1</strain>
    </source>
</reference>
<dbReference type="SUPFAM" id="SSF52540">
    <property type="entry name" value="P-loop containing nucleoside triphosphate hydrolases"/>
    <property type="match status" value="1"/>
</dbReference>
<dbReference type="AlphaFoldDB" id="A0AAU8LXQ8"/>